<dbReference type="EMBL" id="CAXAMN010022795">
    <property type="protein sequence ID" value="CAK9072702.1"/>
    <property type="molecule type" value="Genomic_DNA"/>
</dbReference>
<evidence type="ECO:0000313" key="2">
    <source>
        <dbReference type="EMBL" id="CAK9072702.1"/>
    </source>
</evidence>
<keyword evidence="3" id="KW-1185">Reference proteome</keyword>
<feature type="region of interest" description="Disordered" evidence="1">
    <location>
        <begin position="1"/>
        <end position="22"/>
    </location>
</feature>
<reference evidence="2 3" key="1">
    <citation type="submission" date="2024-02" db="EMBL/GenBank/DDBJ databases">
        <authorList>
            <person name="Chen Y."/>
            <person name="Shah S."/>
            <person name="Dougan E. K."/>
            <person name="Thang M."/>
            <person name="Chan C."/>
        </authorList>
    </citation>
    <scope>NUCLEOTIDE SEQUENCE [LARGE SCALE GENOMIC DNA]</scope>
</reference>
<proteinExistence type="predicted"/>
<accession>A0ABP0P9H5</accession>
<protein>
    <submittedName>
        <fullName evidence="2">Uncharacterized protein</fullName>
    </submittedName>
</protein>
<feature type="compositionally biased region" description="Polar residues" evidence="1">
    <location>
        <begin position="1"/>
        <end position="10"/>
    </location>
</feature>
<organism evidence="2 3">
    <name type="scientific">Durusdinium trenchii</name>
    <dbReference type="NCBI Taxonomy" id="1381693"/>
    <lineage>
        <taxon>Eukaryota</taxon>
        <taxon>Sar</taxon>
        <taxon>Alveolata</taxon>
        <taxon>Dinophyceae</taxon>
        <taxon>Suessiales</taxon>
        <taxon>Symbiodiniaceae</taxon>
        <taxon>Durusdinium</taxon>
    </lineage>
</organism>
<sequence length="118" mass="13145">MPRPQGTCSAGNARGHLESSALERPAHAKYQRCMHHSYILLDPQKLKETSDGQKVQGLLVGATVMNHDEPGTSSGHRFGRPPEKFRVPLANPVTSDQWRWTVVFAAYDGVQTWTTVYV</sequence>
<comment type="caution">
    <text evidence="2">The sequence shown here is derived from an EMBL/GenBank/DDBJ whole genome shotgun (WGS) entry which is preliminary data.</text>
</comment>
<evidence type="ECO:0000256" key="1">
    <source>
        <dbReference type="SAM" id="MobiDB-lite"/>
    </source>
</evidence>
<dbReference type="Proteomes" id="UP001642484">
    <property type="component" value="Unassembled WGS sequence"/>
</dbReference>
<evidence type="ECO:0000313" key="3">
    <source>
        <dbReference type="Proteomes" id="UP001642484"/>
    </source>
</evidence>
<gene>
    <name evidence="2" type="ORF">CCMP2556_LOCUS35772</name>
</gene>
<name>A0ABP0P9H5_9DINO</name>